<reference evidence="8" key="1">
    <citation type="journal article" date="2020" name="mSystems">
        <title>Genome- and Community-Level Interaction Insights into Carbon Utilization and Element Cycling Functions of Hydrothermarchaeota in Hydrothermal Sediment.</title>
        <authorList>
            <person name="Zhou Z."/>
            <person name="Liu Y."/>
            <person name="Xu W."/>
            <person name="Pan J."/>
            <person name="Luo Z.H."/>
            <person name="Li M."/>
        </authorList>
    </citation>
    <scope>NUCLEOTIDE SEQUENCE [LARGE SCALE GENOMIC DNA]</scope>
    <source>
        <strain evidence="8">SpSt-1224</strain>
    </source>
</reference>
<name>A0A7C2XV02_9BACT</name>
<accession>A0A7C2XV02</accession>
<sequence length="616" mass="65823">MSAIRILPEQLANQIAAGEVVERPASVVKELLENAVDAGARTITVQVEGNATACIRVIDDGSGMDTDDLLLCLERHATSKLRDQAGMVAIKTMGFRGEALPSIASVSRLRIVSRPRGAELGGQVEVSFGTVRRVLEAGAPQGTSIEVRDLFGNVPARRKFLKTPRTELYHVEECVKNCGLAFPAIGLHYQVDGRTVLQWPAEVDDPAARIRRLLDVGGGGGLITIEAAAEIEVFGLLLLPEETPATGGRLRVFVNGRPVRDRMIGHAVGEGLRNQLARGRQPAGVVFIRLDPALVDVNVHPAKQEIRFQRSSAVHDAVRQAVAAAVGRHEQERRRTLFGPCAAKPAPAGPLSGEVAAGETAQPAEPQLRVPHHLPWPGSVGRAGGQVAEGSPDFIAAPAAPARGVQPAPAGRVAGVGWLTAGDDQPGPPRLLGQVLASYILCESGGGLLAVDQHAAHERLLFERLRRQYGEQGLARQALLFPVVIELNPAEAAVVESRAGEIARLGLELTPFGGNSYMVKAVPALLAGRAPEEVVAGVLAGFMEDGPARHSEATLEQVLAGMACQAAIKAGQRLEPEEMERLLAEMQSAGLFSRCPHGRPVFRRFEPEEMKRWFHR</sequence>
<keyword evidence="4 5" id="KW-0234">DNA repair</keyword>
<keyword evidence="8" id="KW-0378">Hydrolase</keyword>
<feature type="domain" description="MutL C-terminal dimerisation" evidence="6">
    <location>
        <begin position="431"/>
        <end position="574"/>
    </location>
</feature>
<dbReference type="GO" id="GO:0005524">
    <property type="term" value="F:ATP binding"/>
    <property type="evidence" value="ECO:0007669"/>
    <property type="project" value="InterPro"/>
</dbReference>
<dbReference type="FunFam" id="3.30.565.10:FF:000003">
    <property type="entry name" value="DNA mismatch repair endonuclease MutL"/>
    <property type="match status" value="1"/>
</dbReference>
<dbReference type="InterPro" id="IPR042121">
    <property type="entry name" value="MutL_C_regsub"/>
</dbReference>
<dbReference type="InterPro" id="IPR014790">
    <property type="entry name" value="MutL_C"/>
</dbReference>
<dbReference type="SUPFAM" id="SSF118116">
    <property type="entry name" value="DNA mismatch repair protein MutL"/>
    <property type="match status" value="1"/>
</dbReference>
<dbReference type="InterPro" id="IPR014762">
    <property type="entry name" value="DNA_mismatch_repair_CS"/>
</dbReference>
<dbReference type="Pfam" id="PF01119">
    <property type="entry name" value="DNA_mis_repair"/>
    <property type="match status" value="1"/>
</dbReference>
<dbReference type="Gene3D" id="3.30.1540.20">
    <property type="entry name" value="MutL, C-terminal domain, dimerisation subdomain"/>
    <property type="match status" value="1"/>
</dbReference>
<comment type="caution">
    <text evidence="8">The sequence shown here is derived from an EMBL/GenBank/DDBJ whole genome shotgun (WGS) entry which is preliminary data.</text>
</comment>
<evidence type="ECO:0000259" key="7">
    <source>
        <dbReference type="SMART" id="SM01340"/>
    </source>
</evidence>
<dbReference type="Pfam" id="PF13589">
    <property type="entry name" value="HATPase_c_3"/>
    <property type="match status" value="1"/>
</dbReference>
<evidence type="ECO:0000313" key="8">
    <source>
        <dbReference type="EMBL" id="HET97558.1"/>
    </source>
</evidence>
<keyword evidence="8" id="KW-0255">Endonuclease</keyword>
<dbReference type="CDD" id="cd00782">
    <property type="entry name" value="MutL_Trans"/>
    <property type="match status" value="1"/>
</dbReference>
<protein>
    <recommendedName>
        <fullName evidence="2 5">DNA mismatch repair protein MutL</fullName>
    </recommendedName>
</protein>
<dbReference type="InterPro" id="IPR036890">
    <property type="entry name" value="HATPase_C_sf"/>
</dbReference>
<dbReference type="InterPro" id="IPR002099">
    <property type="entry name" value="MutL/Mlh/PMS"/>
</dbReference>
<dbReference type="SMART" id="SM00853">
    <property type="entry name" value="MutL_C"/>
    <property type="match status" value="1"/>
</dbReference>
<dbReference type="PANTHER" id="PTHR10073:SF12">
    <property type="entry name" value="DNA MISMATCH REPAIR PROTEIN MLH1"/>
    <property type="match status" value="1"/>
</dbReference>
<keyword evidence="3 5" id="KW-0227">DNA damage</keyword>
<gene>
    <name evidence="5 8" type="primary">mutL</name>
    <name evidence="8" type="ORF">ENN98_02430</name>
</gene>
<dbReference type="GO" id="GO:0030983">
    <property type="term" value="F:mismatched DNA binding"/>
    <property type="evidence" value="ECO:0007669"/>
    <property type="project" value="InterPro"/>
</dbReference>
<evidence type="ECO:0000256" key="2">
    <source>
        <dbReference type="ARBA" id="ARBA00021975"/>
    </source>
</evidence>
<proteinExistence type="inferred from homology"/>
<evidence type="ECO:0000256" key="4">
    <source>
        <dbReference type="ARBA" id="ARBA00023204"/>
    </source>
</evidence>
<dbReference type="CDD" id="cd16926">
    <property type="entry name" value="HATPase_MutL-MLH-PMS-like"/>
    <property type="match status" value="1"/>
</dbReference>
<dbReference type="Gene3D" id="3.30.230.10">
    <property type="match status" value="1"/>
</dbReference>
<dbReference type="AlphaFoldDB" id="A0A7C2XV02"/>
<dbReference type="InterPro" id="IPR037198">
    <property type="entry name" value="MutL_C_sf"/>
</dbReference>
<dbReference type="InterPro" id="IPR038973">
    <property type="entry name" value="MutL/Mlh/Pms-like"/>
</dbReference>
<dbReference type="Pfam" id="PF08676">
    <property type="entry name" value="MutL_C"/>
    <property type="match status" value="1"/>
</dbReference>
<dbReference type="GO" id="GO:0006298">
    <property type="term" value="P:mismatch repair"/>
    <property type="evidence" value="ECO:0007669"/>
    <property type="project" value="UniProtKB-UniRule"/>
</dbReference>
<comment type="similarity">
    <text evidence="1 5">Belongs to the DNA mismatch repair MutL/HexB family.</text>
</comment>
<dbReference type="InterPro" id="IPR013507">
    <property type="entry name" value="DNA_mismatch_S5_2-like"/>
</dbReference>
<dbReference type="EMBL" id="DSDS01000055">
    <property type="protein sequence ID" value="HET97558.1"/>
    <property type="molecule type" value="Genomic_DNA"/>
</dbReference>
<dbReference type="InterPro" id="IPR020667">
    <property type="entry name" value="DNA_mismatch_repair_MutL"/>
</dbReference>
<organism evidence="8">
    <name type="scientific">Desulfurivibrio alkaliphilus</name>
    <dbReference type="NCBI Taxonomy" id="427923"/>
    <lineage>
        <taxon>Bacteria</taxon>
        <taxon>Pseudomonadati</taxon>
        <taxon>Thermodesulfobacteriota</taxon>
        <taxon>Desulfobulbia</taxon>
        <taxon>Desulfobulbales</taxon>
        <taxon>Desulfobulbaceae</taxon>
        <taxon>Desulfurivibrio</taxon>
    </lineage>
</organism>
<dbReference type="NCBIfam" id="TIGR00585">
    <property type="entry name" value="mutl"/>
    <property type="match status" value="1"/>
</dbReference>
<keyword evidence="8" id="KW-0540">Nuclease</keyword>
<dbReference type="Gene3D" id="3.30.565.10">
    <property type="entry name" value="Histidine kinase-like ATPase, C-terminal domain"/>
    <property type="match status" value="1"/>
</dbReference>
<dbReference type="GO" id="GO:0004519">
    <property type="term" value="F:endonuclease activity"/>
    <property type="evidence" value="ECO:0007669"/>
    <property type="project" value="UniProtKB-KW"/>
</dbReference>
<evidence type="ECO:0000256" key="5">
    <source>
        <dbReference type="HAMAP-Rule" id="MF_00149"/>
    </source>
</evidence>
<evidence type="ECO:0000256" key="1">
    <source>
        <dbReference type="ARBA" id="ARBA00006082"/>
    </source>
</evidence>
<dbReference type="InterPro" id="IPR020568">
    <property type="entry name" value="Ribosomal_Su5_D2-typ_SF"/>
</dbReference>
<dbReference type="InterPro" id="IPR042120">
    <property type="entry name" value="MutL_C_dimsub"/>
</dbReference>
<comment type="function">
    <text evidence="5">This protein is involved in the repair of mismatches in DNA. It is required for dam-dependent methyl-directed DNA mismatch repair. May act as a 'molecular matchmaker', a protein that promotes the formation of a stable complex between two or more DNA-binding proteins in an ATP-dependent manner without itself being part of a final effector complex.</text>
</comment>
<feature type="domain" description="DNA mismatch repair protein S5" evidence="7">
    <location>
        <begin position="210"/>
        <end position="327"/>
    </location>
</feature>
<dbReference type="GO" id="GO:0032300">
    <property type="term" value="C:mismatch repair complex"/>
    <property type="evidence" value="ECO:0007669"/>
    <property type="project" value="InterPro"/>
</dbReference>
<dbReference type="SUPFAM" id="SSF55874">
    <property type="entry name" value="ATPase domain of HSP90 chaperone/DNA topoisomerase II/histidine kinase"/>
    <property type="match status" value="1"/>
</dbReference>
<dbReference type="GO" id="GO:0140664">
    <property type="term" value="F:ATP-dependent DNA damage sensor activity"/>
    <property type="evidence" value="ECO:0007669"/>
    <property type="project" value="InterPro"/>
</dbReference>
<dbReference type="InterPro" id="IPR014721">
    <property type="entry name" value="Ribsml_uS5_D2-typ_fold_subgr"/>
</dbReference>
<dbReference type="PROSITE" id="PS00058">
    <property type="entry name" value="DNA_MISMATCH_REPAIR_1"/>
    <property type="match status" value="1"/>
</dbReference>
<dbReference type="HAMAP" id="MF_00149">
    <property type="entry name" value="DNA_mis_repair"/>
    <property type="match status" value="1"/>
</dbReference>
<dbReference type="SUPFAM" id="SSF54211">
    <property type="entry name" value="Ribosomal protein S5 domain 2-like"/>
    <property type="match status" value="1"/>
</dbReference>
<dbReference type="Gene3D" id="3.30.1370.100">
    <property type="entry name" value="MutL, C-terminal domain, regulatory subdomain"/>
    <property type="match status" value="1"/>
</dbReference>
<evidence type="ECO:0000256" key="3">
    <source>
        <dbReference type="ARBA" id="ARBA00022763"/>
    </source>
</evidence>
<dbReference type="PANTHER" id="PTHR10073">
    <property type="entry name" value="DNA MISMATCH REPAIR PROTEIN MLH, PMS, MUTL"/>
    <property type="match status" value="1"/>
</dbReference>
<dbReference type="Proteomes" id="UP000885986">
    <property type="component" value="Unassembled WGS sequence"/>
</dbReference>
<dbReference type="GO" id="GO:0016887">
    <property type="term" value="F:ATP hydrolysis activity"/>
    <property type="evidence" value="ECO:0007669"/>
    <property type="project" value="InterPro"/>
</dbReference>
<evidence type="ECO:0000259" key="6">
    <source>
        <dbReference type="SMART" id="SM00853"/>
    </source>
</evidence>
<dbReference type="SMART" id="SM01340">
    <property type="entry name" value="DNA_mis_repair"/>
    <property type="match status" value="1"/>
</dbReference>